<comment type="caution">
    <text evidence="2">The sequence shown here is derived from an EMBL/GenBank/DDBJ whole genome shotgun (WGS) entry which is preliminary data.</text>
</comment>
<evidence type="ECO:0000313" key="2">
    <source>
        <dbReference type="EMBL" id="MFC0476152.1"/>
    </source>
</evidence>
<accession>A0ABV6KS50</accession>
<feature type="coiled-coil region" evidence="1">
    <location>
        <begin position="248"/>
        <end position="314"/>
    </location>
</feature>
<gene>
    <name evidence="2" type="ORF">ACFFHF_13005</name>
</gene>
<keyword evidence="3" id="KW-1185">Reference proteome</keyword>
<sequence>MKEMELFVDLLDEQEANKILTYFQETPTGTRKNTATLEQKKIHLKKVFKCITPNMIRKRKKGAPDPFYTYINNYKFPKVQINNFTEYINFLNEDDDTIVPSYIGFADLLLKFPEEMRNKLDQIEKNINNGNKPLDIGESFETIENLKEFLRKSRDYIGEKASINIFNNLKKFQKENIDDNLEKCKERVKDLDLLQFYSSRNKLKQEFGIEISNAAYILTHPDEESDIALLLAIESLFFSLEQQRVDAINDLDEKLNAAISNTKAEEEAVKRVIIEKNKEISNLKAELKQKNKILKLLEISIENKDAKIKNIEHMHLEEVQRLSNIFSDQEKRIIQKQKDYEKKLYKITEELEMKKLIDYERKEMYKTDLSFSCDWGIICLTDYEQTIEMYPELPISNVENKGDYLDLIDNPKIKTLFFLMRGVPTKKYKLVKQVVESKGKTFKPLYLETFKEFIEWIGYMKTTERNAVTK</sequence>
<keyword evidence="1" id="KW-0175">Coiled coil</keyword>
<dbReference type="RefSeq" id="WP_377058338.1">
    <property type="nucleotide sequence ID" value="NZ_JBHLUU010000092.1"/>
</dbReference>
<dbReference type="Proteomes" id="UP001589738">
    <property type="component" value="Unassembled WGS sequence"/>
</dbReference>
<organism evidence="2 3">
    <name type="scientific">Robertmurraya beringensis</name>
    <dbReference type="NCBI Taxonomy" id="641660"/>
    <lineage>
        <taxon>Bacteria</taxon>
        <taxon>Bacillati</taxon>
        <taxon>Bacillota</taxon>
        <taxon>Bacilli</taxon>
        <taxon>Bacillales</taxon>
        <taxon>Bacillaceae</taxon>
        <taxon>Robertmurraya</taxon>
    </lineage>
</organism>
<name>A0ABV6KS50_9BACI</name>
<dbReference type="EMBL" id="JBHLUU010000092">
    <property type="protein sequence ID" value="MFC0476152.1"/>
    <property type="molecule type" value="Genomic_DNA"/>
</dbReference>
<proteinExistence type="predicted"/>
<protein>
    <submittedName>
        <fullName evidence="2">Uncharacterized protein</fullName>
    </submittedName>
</protein>
<evidence type="ECO:0000256" key="1">
    <source>
        <dbReference type="SAM" id="Coils"/>
    </source>
</evidence>
<reference evidence="2 3" key="1">
    <citation type="submission" date="2024-09" db="EMBL/GenBank/DDBJ databases">
        <authorList>
            <person name="Sun Q."/>
            <person name="Mori K."/>
        </authorList>
    </citation>
    <scope>NUCLEOTIDE SEQUENCE [LARGE SCALE GENOMIC DNA]</scope>
    <source>
        <strain evidence="2 3">CGMCC 1.9126</strain>
    </source>
</reference>
<evidence type="ECO:0000313" key="3">
    <source>
        <dbReference type="Proteomes" id="UP001589738"/>
    </source>
</evidence>